<keyword evidence="1" id="KW-0479">Metal-binding</keyword>
<dbReference type="InterPro" id="IPR037523">
    <property type="entry name" value="VOC_core"/>
</dbReference>
<evidence type="ECO:0000313" key="3">
    <source>
        <dbReference type="EMBL" id="MDP9869280.1"/>
    </source>
</evidence>
<dbReference type="InterPro" id="IPR018146">
    <property type="entry name" value="Glyoxalase_1_CS"/>
</dbReference>
<protein>
    <submittedName>
        <fullName evidence="3">Catechol 2,3-dioxygenase-like lactoylglutathione lyase family enzyme</fullName>
    </submittedName>
</protein>
<dbReference type="PROSITE" id="PS00934">
    <property type="entry name" value="GLYOXALASE_I_1"/>
    <property type="match status" value="1"/>
</dbReference>
<evidence type="ECO:0000256" key="1">
    <source>
        <dbReference type="ARBA" id="ARBA00022723"/>
    </source>
</evidence>
<evidence type="ECO:0000259" key="2">
    <source>
        <dbReference type="PROSITE" id="PS51819"/>
    </source>
</evidence>
<comment type="caution">
    <text evidence="3">The sequence shown here is derived from an EMBL/GenBank/DDBJ whole genome shotgun (WGS) entry which is preliminary data.</text>
</comment>
<dbReference type="CDD" id="cd06587">
    <property type="entry name" value="VOC"/>
    <property type="match status" value="1"/>
</dbReference>
<gene>
    <name evidence="3" type="ORF">J2S55_008546</name>
</gene>
<evidence type="ECO:0000313" key="4">
    <source>
        <dbReference type="Proteomes" id="UP001230426"/>
    </source>
</evidence>
<dbReference type="Pfam" id="PF00903">
    <property type="entry name" value="Glyoxalase"/>
    <property type="match status" value="1"/>
</dbReference>
<name>A0ABT9RJ51_9ACTN</name>
<sequence>MMNNTRDHARTLGLNHVNLVVADVDRSVRFYTDSLGMKIAGVTPEITFLTTPGTGDQLAVQQAGGGLDRATGKTRTAGDSGGVDHIGFDVADAATLQTLIDQVQGGGGALLMRFPDENGLPTAFVTDPDGYVLQLTARRA</sequence>
<dbReference type="SUPFAM" id="SSF54593">
    <property type="entry name" value="Glyoxalase/Bleomycin resistance protein/Dihydroxybiphenyl dioxygenase"/>
    <property type="match status" value="1"/>
</dbReference>
<proteinExistence type="predicted"/>
<dbReference type="Gene3D" id="3.10.180.10">
    <property type="entry name" value="2,3-Dihydroxybiphenyl 1,2-Dioxygenase, domain 1"/>
    <property type="match status" value="1"/>
</dbReference>
<dbReference type="EMBL" id="JAUSRB010000002">
    <property type="protein sequence ID" value="MDP9869280.1"/>
    <property type="molecule type" value="Genomic_DNA"/>
</dbReference>
<keyword evidence="4" id="KW-1185">Reference proteome</keyword>
<dbReference type="Proteomes" id="UP001230426">
    <property type="component" value="Unassembled WGS sequence"/>
</dbReference>
<feature type="domain" description="VOC" evidence="2">
    <location>
        <begin position="13"/>
        <end position="138"/>
    </location>
</feature>
<accession>A0ABT9RJ51</accession>
<dbReference type="PROSITE" id="PS51819">
    <property type="entry name" value="VOC"/>
    <property type="match status" value="1"/>
</dbReference>
<dbReference type="RefSeq" id="WP_306873020.1">
    <property type="nucleotide sequence ID" value="NZ_JAUSRB010000002.1"/>
</dbReference>
<organism evidence="3 4">
    <name type="scientific">Streptosporangium brasiliense</name>
    <dbReference type="NCBI Taxonomy" id="47480"/>
    <lineage>
        <taxon>Bacteria</taxon>
        <taxon>Bacillati</taxon>
        <taxon>Actinomycetota</taxon>
        <taxon>Actinomycetes</taxon>
        <taxon>Streptosporangiales</taxon>
        <taxon>Streptosporangiaceae</taxon>
        <taxon>Streptosporangium</taxon>
    </lineage>
</organism>
<reference evidence="3 4" key="1">
    <citation type="submission" date="2023-07" db="EMBL/GenBank/DDBJ databases">
        <title>Sequencing the genomes of 1000 actinobacteria strains.</title>
        <authorList>
            <person name="Klenk H.-P."/>
        </authorList>
    </citation>
    <scope>NUCLEOTIDE SEQUENCE [LARGE SCALE GENOMIC DNA]</scope>
    <source>
        <strain evidence="3 4">DSM 44109</strain>
    </source>
</reference>
<dbReference type="InterPro" id="IPR004360">
    <property type="entry name" value="Glyas_Fos-R_dOase_dom"/>
</dbReference>
<dbReference type="InterPro" id="IPR029068">
    <property type="entry name" value="Glyas_Bleomycin-R_OHBP_Dase"/>
</dbReference>